<reference evidence="1 2" key="1">
    <citation type="journal article" date="2014" name="Front. Genet.">
        <title>Genome and metabolic network of "Candidatus Phaeomarinobacter ectocarpi" Ec32, a new candidate genus of Alphaproteobacteria frequently associated with brown algae.</title>
        <authorList>
            <person name="Dittami S.M."/>
            <person name="Barbeyron T."/>
            <person name="Boyen C."/>
            <person name="Cambefort J."/>
            <person name="Collet G."/>
            <person name="Delage L."/>
            <person name="Gobet A."/>
            <person name="Groisillier A."/>
            <person name="Leblanc C."/>
            <person name="Michel G."/>
            <person name="Scornet D."/>
            <person name="Siegel A."/>
            <person name="Tapia J.E."/>
            <person name="Tonon T."/>
        </authorList>
    </citation>
    <scope>NUCLEOTIDE SEQUENCE [LARGE SCALE GENOMIC DNA]</scope>
    <source>
        <strain evidence="1 2">Ec32</strain>
    </source>
</reference>
<dbReference type="SFLD" id="SFLDG01132">
    <property type="entry name" value="C1.5.3:_5'-Nucleotidase_Like"/>
    <property type="match status" value="1"/>
</dbReference>
<dbReference type="KEGG" id="pect:BN1012_Phect61"/>
<dbReference type="Proteomes" id="UP000032160">
    <property type="component" value="Chromosome I"/>
</dbReference>
<dbReference type="AlphaFoldDB" id="X5MK61"/>
<dbReference type="InterPro" id="IPR036412">
    <property type="entry name" value="HAD-like_sf"/>
</dbReference>
<dbReference type="InterPro" id="IPR010237">
    <property type="entry name" value="Pyr-5-nucltdase"/>
</dbReference>
<dbReference type="HOGENOM" id="CLU_059493_2_1_5"/>
<sequence length="235" mass="26255">MTDSLENAAHTPIRHPQFDHVDTWIFDLDNTLYPAQCNLFAQIDERMGSFIANELDVDRVEARRIQKKFYVEHGTTLAGLMSEHGMAPGPFLDYVHDIDLAVVDPSEALDAALARLPGKRFIFTNGSHKHAENVAGKLGVLDRFDGIIDIAACNFVPKPHPGAFTHFLGHSRADAGRAAMFEDIARNLEVPHQLGMRTVWIQTHEDWATEKAHHGKDGEHVHHVTDDLVGFLDTL</sequence>
<dbReference type="EC" id="3.1.3.74" evidence="1"/>
<dbReference type="SFLD" id="SFLDG01129">
    <property type="entry name" value="C1.5:_HAD__Beta-PGM__Phosphata"/>
    <property type="match status" value="1"/>
</dbReference>
<dbReference type="OrthoDB" id="9803141at2"/>
<dbReference type="NCBIfam" id="TIGR01509">
    <property type="entry name" value="HAD-SF-IA-v3"/>
    <property type="match status" value="1"/>
</dbReference>
<keyword evidence="1" id="KW-0378">Hydrolase</keyword>
<dbReference type="Gene3D" id="1.10.150.450">
    <property type="match status" value="1"/>
</dbReference>
<dbReference type="EMBL" id="HG966617">
    <property type="protein sequence ID" value="CDO58275.1"/>
    <property type="molecule type" value="Genomic_DNA"/>
</dbReference>
<evidence type="ECO:0000313" key="1">
    <source>
        <dbReference type="EMBL" id="CDO58275.1"/>
    </source>
</evidence>
<evidence type="ECO:0000313" key="2">
    <source>
        <dbReference type="Proteomes" id="UP000032160"/>
    </source>
</evidence>
<dbReference type="InterPro" id="IPR023214">
    <property type="entry name" value="HAD_sf"/>
</dbReference>
<dbReference type="Pfam" id="PF00702">
    <property type="entry name" value="Hydrolase"/>
    <property type="match status" value="1"/>
</dbReference>
<dbReference type="RefSeq" id="WP_043948048.1">
    <property type="nucleotide sequence ID" value="NZ_HG966617.1"/>
</dbReference>
<dbReference type="PANTHER" id="PTHR12725:SF117">
    <property type="entry name" value="HALOACID DEHALOGENASE-LIKE HYDROLASE"/>
    <property type="match status" value="1"/>
</dbReference>
<dbReference type="Gene3D" id="3.40.50.1000">
    <property type="entry name" value="HAD superfamily/HAD-like"/>
    <property type="match status" value="1"/>
</dbReference>
<gene>
    <name evidence="1" type="ORF">BN1012_Phect61</name>
</gene>
<name>X5MK61_9HYPH</name>
<dbReference type="InterPro" id="IPR006439">
    <property type="entry name" value="HAD-SF_hydro_IA"/>
</dbReference>
<organism evidence="1 2">
    <name type="scientific">Candidatus Phaeomarinibacter ectocarpi</name>
    <dbReference type="NCBI Taxonomy" id="1458461"/>
    <lineage>
        <taxon>Bacteria</taxon>
        <taxon>Pseudomonadati</taxon>
        <taxon>Pseudomonadota</taxon>
        <taxon>Alphaproteobacteria</taxon>
        <taxon>Hyphomicrobiales</taxon>
        <taxon>Parvibaculaceae</taxon>
        <taxon>Candidatus Phaeomarinibacter</taxon>
    </lineage>
</organism>
<accession>X5MK61</accession>
<keyword evidence="2" id="KW-1185">Reference proteome</keyword>
<dbReference type="PANTHER" id="PTHR12725">
    <property type="entry name" value="HALOACID DEHALOGENASE-LIKE HYDROLASE"/>
    <property type="match status" value="1"/>
</dbReference>
<dbReference type="NCBIfam" id="TIGR01993">
    <property type="entry name" value="Pyr-5-nucltdase"/>
    <property type="match status" value="1"/>
</dbReference>
<proteinExistence type="predicted"/>
<protein>
    <submittedName>
        <fullName evidence="1">Pyridoxal-5'-phosphate phosphatase</fullName>
        <ecNumber evidence="1">3.1.3.74</ecNumber>
    </submittedName>
</protein>
<dbReference type="STRING" id="1458461.BN1012_Phect61"/>
<dbReference type="SUPFAM" id="SSF56784">
    <property type="entry name" value="HAD-like"/>
    <property type="match status" value="1"/>
</dbReference>
<dbReference type="GO" id="GO:0033883">
    <property type="term" value="F:pyridoxal phosphatase activity"/>
    <property type="evidence" value="ECO:0007669"/>
    <property type="project" value="UniProtKB-EC"/>
</dbReference>
<dbReference type="SFLD" id="SFLDS00003">
    <property type="entry name" value="Haloacid_Dehalogenase"/>
    <property type="match status" value="1"/>
</dbReference>
<dbReference type="PATRIC" id="fig|1458461.3.peg.61"/>